<dbReference type="InterPro" id="IPR010290">
    <property type="entry name" value="TM_effector"/>
</dbReference>
<keyword evidence="6 8" id="KW-0472">Membrane</keyword>
<dbReference type="Proteomes" id="UP001631957">
    <property type="component" value="Unassembled WGS sequence"/>
</dbReference>
<dbReference type="PANTHER" id="PTHR23513">
    <property type="entry name" value="INTEGRAL MEMBRANE EFFLUX PROTEIN-RELATED"/>
    <property type="match status" value="1"/>
</dbReference>
<dbReference type="CDD" id="cd06173">
    <property type="entry name" value="MFS_MefA_like"/>
    <property type="match status" value="1"/>
</dbReference>
<dbReference type="SUPFAM" id="SSF103473">
    <property type="entry name" value="MFS general substrate transporter"/>
    <property type="match status" value="1"/>
</dbReference>
<dbReference type="PANTHER" id="PTHR23513:SF11">
    <property type="entry name" value="STAPHYLOFERRIN A TRANSPORTER"/>
    <property type="match status" value="1"/>
</dbReference>
<organism evidence="10 11">
    <name type="scientific">Streptomyces niveiscabiei</name>
    <dbReference type="NCBI Taxonomy" id="164115"/>
    <lineage>
        <taxon>Bacteria</taxon>
        <taxon>Bacillati</taxon>
        <taxon>Actinomycetota</taxon>
        <taxon>Actinomycetes</taxon>
        <taxon>Kitasatosporales</taxon>
        <taxon>Streptomycetaceae</taxon>
        <taxon>Streptomyces</taxon>
    </lineage>
</organism>
<evidence type="ECO:0000256" key="6">
    <source>
        <dbReference type="ARBA" id="ARBA00023136"/>
    </source>
</evidence>
<evidence type="ECO:0000259" key="9">
    <source>
        <dbReference type="PROSITE" id="PS50850"/>
    </source>
</evidence>
<evidence type="ECO:0000313" key="10">
    <source>
        <dbReference type="EMBL" id="MFM9607543.1"/>
    </source>
</evidence>
<feature type="region of interest" description="Disordered" evidence="7">
    <location>
        <begin position="399"/>
        <end position="425"/>
    </location>
</feature>
<name>A0ABW9HHL3_9ACTN</name>
<dbReference type="InterPro" id="IPR036259">
    <property type="entry name" value="MFS_trans_sf"/>
</dbReference>
<evidence type="ECO:0000256" key="4">
    <source>
        <dbReference type="ARBA" id="ARBA00022692"/>
    </source>
</evidence>
<feature type="transmembrane region" description="Helical" evidence="8">
    <location>
        <begin position="177"/>
        <end position="198"/>
    </location>
</feature>
<dbReference type="RefSeq" id="WP_409120266.1">
    <property type="nucleotide sequence ID" value="NZ_JBJVNI010000001.1"/>
</dbReference>
<keyword evidence="2" id="KW-0813">Transport</keyword>
<dbReference type="InterPro" id="IPR020846">
    <property type="entry name" value="MFS_dom"/>
</dbReference>
<comment type="caution">
    <text evidence="10">The sequence shown here is derived from an EMBL/GenBank/DDBJ whole genome shotgun (WGS) entry which is preliminary data.</text>
</comment>
<accession>A0ABW9HHL3</accession>
<dbReference type="PROSITE" id="PS50850">
    <property type="entry name" value="MFS"/>
    <property type="match status" value="1"/>
</dbReference>
<evidence type="ECO:0000256" key="3">
    <source>
        <dbReference type="ARBA" id="ARBA00022475"/>
    </source>
</evidence>
<feature type="transmembrane region" description="Helical" evidence="8">
    <location>
        <begin position="219"/>
        <end position="240"/>
    </location>
</feature>
<dbReference type="EMBL" id="JBJVNI010000001">
    <property type="protein sequence ID" value="MFM9607543.1"/>
    <property type="molecule type" value="Genomic_DNA"/>
</dbReference>
<evidence type="ECO:0000256" key="8">
    <source>
        <dbReference type="SAM" id="Phobius"/>
    </source>
</evidence>
<feature type="transmembrane region" description="Helical" evidence="8">
    <location>
        <begin position="373"/>
        <end position="395"/>
    </location>
</feature>
<feature type="transmembrane region" description="Helical" evidence="8">
    <location>
        <begin position="86"/>
        <end position="106"/>
    </location>
</feature>
<reference evidence="10 11" key="1">
    <citation type="submission" date="2024-12" db="EMBL/GenBank/DDBJ databases">
        <title>Forecasting of Potato common scab and diversities of Pathogenic streptomyces spp. in china.</title>
        <authorList>
            <person name="Handique U."/>
            <person name="Wu J."/>
        </authorList>
    </citation>
    <scope>NUCLEOTIDE SEQUENCE [LARGE SCALE GENOMIC DNA]</scope>
    <source>
        <strain evidence="10 11">ZRIMU1530</strain>
    </source>
</reference>
<keyword evidence="3" id="KW-1003">Cell membrane</keyword>
<keyword evidence="11" id="KW-1185">Reference proteome</keyword>
<gene>
    <name evidence="10" type="ORF">ACKI18_02345</name>
</gene>
<feature type="domain" description="Major facilitator superfamily (MFS) profile" evidence="9">
    <location>
        <begin position="20"/>
        <end position="401"/>
    </location>
</feature>
<evidence type="ECO:0000256" key="1">
    <source>
        <dbReference type="ARBA" id="ARBA00004651"/>
    </source>
</evidence>
<keyword evidence="4 8" id="KW-0812">Transmembrane</keyword>
<proteinExistence type="predicted"/>
<feature type="transmembrane region" description="Helical" evidence="8">
    <location>
        <begin position="347"/>
        <end position="367"/>
    </location>
</feature>
<protein>
    <submittedName>
        <fullName evidence="10">MFS transporter</fullName>
    </submittedName>
</protein>
<feature type="transmembrane region" description="Helical" evidence="8">
    <location>
        <begin position="260"/>
        <end position="280"/>
    </location>
</feature>
<sequence>MRTPRTAPPRPAFAALLDPAFRLYTAGQLAAHTGTWLIRIAQDWLVLELTGSSAAVGTVVALQYTPLLLLGPQGGVLADRFPKKRVLLTTQITTGATGLVLAVLVLTGTATAAEIHVSALVCGLAAAVDNPARQAFVGELVDERDIRGAVSVNIAGFQVGRILGPALAGALLTTAGAGWAFLASTLALLGSLGTLTALRPRTPTRPAQRARLREALHHIAGHRDLTVVIALSGAVGVFGYTYPVWLTAFADRVFPAGAGLYGLFNSAMALGALSGALLGARAGPAGPRALTGCGLALGLLETATALAPGVGTFTALTALAGAASMVFSTRTNAYIQLATPPHLRGRVLSLYLAGFVGGSALGCPLIGWTTDVLGPRAGLAVSGGACLLAAGAALLTRTARNSPPPAHRAEQAGSAHGSGRTGAAG</sequence>
<evidence type="ECO:0000256" key="5">
    <source>
        <dbReference type="ARBA" id="ARBA00022989"/>
    </source>
</evidence>
<keyword evidence="5 8" id="KW-1133">Transmembrane helix</keyword>
<feature type="transmembrane region" description="Helical" evidence="8">
    <location>
        <begin position="313"/>
        <end position="335"/>
    </location>
</feature>
<comment type="subcellular location">
    <subcellularLocation>
        <location evidence="1">Cell membrane</location>
        <topology evidence="1">Multi-pass membrane protein</topology>
    </subcellularLocation>
</comment>
<dbReference type="Gene3D" id="1.20.1250.20">
    <property type="entry name" value="MFS general substrate transporter like domains"/>
    <property type="match status" value="1"/>
</dbReference>
<dbReference type="Pfam" id="PF05977">
    <property type="entry name" value="MFS_3"/>
    <property type="match status" value="1"/>
</dbReference>
<evidence type="ECO:0000256" key="2">
    <source>
        <dbReference type="ARBA" id="ARBA00022448"/>
    </source>
</evidence>
<evidence type="ECO:0000256" key="7">
    <source>
        <dbReference type="SAM" id="MobiDB-lite"/>
    </source>
</evidence>
<evidence type="ECO:0000313" key="11">
    <source>
        <dbReference type="Proteomes" id="UP001631957"/>
    </source>
</evidence>